<keyword evidence="1" id="KW-0812">Transmembrane</keyword>
<proteinExistence type="predicted"/>
<keyword evidence="1" id="KW-0472">Membrane</keyword>
<organism evidence="2 3">
    <name type="scientific">Gluconobacter oxydans</name>
    <name type="common">Gluconobacter suboxydans</name>
    <dbReference type="NCBI Taxonomy" id="442"/>
    <lineage>
        <taxon>Bacteria</taxon>
        <taxon>Pseudomonadati</taxon>
        <taxon>Pseudomonadota</taxon>
        <taxon>Alphaproteobacteria</taxon>
        <taxon>Acetobacterales</taxon>
        <taxon>Acetobacteraceae</taxon>
        <taxon>Gluconobacter</taxon>
    </lineage>
</organism>
<gene>
    <name evidence="2" type="ORF">AD934_01560</name>
</gene>
<reference evidence="2 3" key="1">
    <citation type="submission" date="2015-06" db="EMBL/GenBank/DDBJ databases">
        <title>Improved classification and identification of acetic acid bacteria using matrix-assisted laser desorption/ionization time-of-flight mass spectrometry; Gluconobacter nephelii and Gluconobacter uchimurae are later heterotypic synonyms of Gluconobacter japonicus and Gluconobacter oxydans, respectively.</title>
        <authorList>
            <person name="Li L."/>
            <person name="Cleenwerck I."/>
            <person name="De Vuyst L."/>
            <person name="Vandamme P."/>
        </authorList>
    </citation>
    <scope>NUCLEOTIDE SEQUENCE [LARGE SCALE GENOMIC DNA]</scope>
    <source>
        <strain evidence="2 3">LMG 1676</strain>
    </source>
</reference>
<dbReference type="PATRIC" id="fig|442.8.peg.2429"/>
<sequence>MSLRATVKQRAGRAALWLVFPFIFALRPGLRTAQQGLRILQDVSVIQSVDQTTVEDQPPMSPQMAAIRKRTRTLGRLYGTLCLLASLWWVMILMWSGGAAFSASCVEALACAIVLGSQFVIQGFSNWQALTGRAGKLSEYLSDGRLLWPR</sequence>
<dbReference type="AlphaFoldDB" id="A0A149S6D0"/>
<accession>A0A149S6D0</accession>
<keyword evidence="1" id="KW-1133">Transmembrane helix</keyword>
<protein>
    <submittedName>
        <fullName evidence="2">Uncharacterized protein</fullName>
    </submittedName>
</protein>
<name>A0A149S6D0_GLUOY</name>
<feature type="transmembrane region" description="Helical" evidence="1">
    <location>
        <begin position="77"/>
        <end position="95"/>
    </location>
</feature>
<dbReference type="Proteomes" id="UP000075655">
    <property type="component" value="Unassembled WGS sequence"/>
</dbReference>
<feature type="transmembrane region" description="Helical" evidence="1">
    <location>
        <begin position="101"/>
        <end position="121"/>
    </location>
</feature>
<dbReference type="RefSeq" id="WP_062499745.1">
    <property type="nucleotide sequence ID" value="NZ_LHZG01000099.1"/>
</dbReference>
<evidence type="ECO:0000313" key="2">
    <source>
        <dbReference type="EMBL" id="KXV22307.1"/>
    </source>
</evidence>
<evidence type="ECO:0000313" key="3">
    <source>
        <dbReference type="Proteomes" id="UP000075655"/>
    </source>
</evidence>
<dbReference type="EMBL" id="LHZG01000099">
    <property type="protein sequence ID" value="KXV22307.1"/>
    <property type="molecule type" value="Genomic_DNA"/>
</dbReference>
<comment type="caution">
    <text evidence="2">The sequence shown here is derived from an EMBL/GenBank/DDBJ whole genome shotgun (WGS) entry which is preliminary data.</text>
</comment>
<evidence type="ECO:0000256" key="1">
    <source>
        <dbReference type="SAM" id="Phobius"/>
    </source>
</evidence>